<feature type="binding site" evidence="9">
    <location>
        <position position="312"/>
    </location>
    <ligand>
        <name>ATP</name>
        <dbReference type="ChEBI" id="CHEBI:30616"/>
    </ligand>
</feature>
<dbReference type="PROSITE" id="PS00445">
    <property type="entry name" value="FGGY_KINASES_2"/>
    <property type="match status" value="1"/>
</dbReference>
<dbReference type="InterPro" id="IPR000577">
    <property type="entry name" value="Carb_kinase_FGGY"/>
</dbReference>
<feature type="binding site" evidence="9">
    <location>
        <position position="13"/>
    </location>
    <ligand>
        <name>ATP</name>
        <dbReference type="ChEBI" id="CHEBI:30616"/>
    </ligand>
</feature>
<dbReference type="SUPFAM" id="SSF53067">
    <property type="entry name" value="Actin-like ATPase domain"/>
    <property type="match status" value="2"/>
</dbReference>
<sequence>MSGHILAIDQGTTSSRAIVFDAGMAMISSAQEEIKQSYPQPGWVEHDPDEIWTTVVNTARQALGSANVPVTDIAAIGITNQRETTVVWERKSGRALYKAIVWQDRRTAEVCDSLKADGYEKLFNAKTGLLLDPYFSGTKLRWLLDNVEGLRDRAEAGEVCFGTVDSWLIFNLTGGRVHATDATNASRTLLFNITEGRWDEELLGLLRIPASLLPEVKDCADDFGVTDREIFGESIRILGVAGDQQAATIGNACFKPGMMKSTYGTGCFALLNTGQDCVASSNRMITTVAYRLAGKTTYALEGSIFIAGAAVQWLRDGLGLISHASESGALATRADPSQQVYVVPAFTGLGAPYWDPEARGAIFGLTRNSGPAELAHAVLESVAYQTLDLLIAMRKDWGGHHIETVLRVDGGMASSDWTMQRVADVVGNLVDRSAVVETTALGAAWLAGSRAAVWPDQEEFGSAWACNRRFQPSMQEAERQTKIAGWRNAVSRTLSGSQYGSPLA</sequence>
<feature type="binding site" evidence="9">
    <location>
        <position position="134"/>
    </location>
    <ligand>
        <name>sn-glycerol 3-phosphate</name>
        <dbReference type="ChEBI" id="CHEBI:57597"/>
    </ligand>
</feature>
<dbReference type="Gene3D" id="3.30.420.40">
    <property type="match status" value="2"/>
</dbReference>
<evidence type="ECO:0000256" key="6">
    <source>
        <dbReference type="ARBA" id="ARBA00022798"/>
    </source>
</evidence>
<keyword evidence="4 9" id="KW-0547">Nucleotide-binding</keyword>
<dbReference type="PROSITE" id="PS00933">
    <property type="entry name" value="FGGY_KINASES_1"/>
    <property type="match status" value="1"/>
</dbReference>
<dbReference type="FunFam" id="3.30.420.40:FF:000008">
    <property type="entry name" value="Glycerol kinase"/>
    <property type="match status" value="1"/>
</dbReference>
<feature type="binding site" evidence="9">
    <location>
        <position position="12"/>
    </location>
    <ligand>
        <name>sn-glycerol 3-phosphate</name>
        <dbReference type="ChEBI" id="CHEBI:57597"/>
    </ligand>
</feature>
<dbReference type="GO" id="GO:0019563">
    <property type="term" value="P:glycerol catabolic process"/>
    <property type="evidence" value="ECO:0007669"/>
    <property type="project" value="UniProtKB-UniRule"/>
</dbReference>
<dbReference type="GO" id="GO:0006072">
    <property type="term" value="P:glycerol-3-phosphate metabolic process"/>
    <property type="evidence" value="ECO:0007669"/>
    <property type="project" value="InterPro"/>
</dbReference>
<dbReference type="CDD" id="cd07786">
    <property type="entry name" value="FGGY_EcGK_like"/>
    <property type="match status" value="1"/>
</dbReference>
<accession>A0A370KRE8</accession>
<dbReference type="UniPathway" id="UPA00618">
    <property type="reaction ID" value="UER00672"/>
</dbReference>
<feature type="binding site" evidence="9">
    <location>
        <position position="12"/>
    </location>
    <ligand>
        <name>ADP</name>
        <dbReference type="ChEBI" id="CHEBI:456216"/>
    </ligand>
</feature>
<comment type="activity regulation">
    <text evidence="9">Inhibited by fructose 1,6-bisphosphate (FBP).</text>
</comment>
<dbReference type="NCBIfam" id="TIGR01311">
    <property type="entry name" value="glycerol_kin"/>
    <property type="match status" value="1"/>
</dbReference>
<feature type="binding site" evidence="9">
    <location>
        <position position="244"/>
    </location>
    <ligand>
        <name>glycerol</name>
        <dbReference type="ChEBI" id="CHEBI:17754"/>
    </ligand>
</feature>
<feature type="binding site" evidence="9">
    <location>
        <position position="83"/>
    </location>
    <ligand>
        <name>sn-glycerol 3-phosphate</name>
        <dbReference type="ChEBI" id="CHEBI:57597"/>
    </ligand>
</feature>
<dbReference type="OrthoDB" id="9805576at2"/>
<name>A0A370KRE8_9HYPH</name>
<dbReference type="FunFam" id="3.30.420.40:FF:000007">
    <property type="entry name" value="Glycerol kinase"/>
    <property type="match status" value="1"/>
</dbReference>
<organism evidence="13 14">
    <name type="scientific">Rhizobium grahamii</name>
    <dbReference type="NCBI Taxonomy" id="1120045"/>
    <lineage>
        <taxon>Bacteria</taxon>
        <taxon>Pseudomonadati</taxon>
        <taxon>Pseudomonadota</taxon>
        <taxon>Alphaproteobacteria</taxon>
        <taxon>Hyphomicrobiales</taxon>
        <taxon>Rhizobiaceae</taxon>
        <taxon>Rhizobium/Agrobacterium group</taxon>
        <taxon>Rhizobium</taxon>
    </lineage>
</organism>
<dbReference type="RefSeq" id="WP_114713001.1">
    <property type="nucleotide sequence ID" value="NZ_KZ857259.1"/>
</dbReference>
<feature type="binding site" evidence="9">
    <location>
        <position position="16"/>
    </location>
    <ligand>
        <name>ADP</name>
        <dbReference type="ChEBI" id="CHEBI:456216"/>
    </ligand>
</feature>
<evidence type="ECO:0000313" key="13">
    <source>
        <dbReference type="EMBL" id="RDJ12370.1"/>
    </source>
</evidence>
<evidence type="ECO:0000256" key="3">
    <source>
        <dbReference type="ARBA" id="ARBA00022679"/>
    </source>
</evidence>
<gene>
    <name evidence="9" type="primary">glpK</name>
    <name evidence="13" type="ORF">B5K06_11570</name>
</gene>
<keyword evidence="5 9" id="KW-0418">Kinase</keyword>
<dbReference type="InterPro" id="IPR018485">
    <property type="entry name" value="FGGY_C"/>
</dbReference>
<comment type="pathway">
    <text evidence="1 9">Polyol metabolism; glycerol degradation via glycerol kinase pathway; sn-glycerol 3-phosphate from glycerol: step 1/1.</text>
</comment>
<dbReference type="AlphaFoldDB" id="A0A370KRE8"/>
<dbReference type="EMBL" id="NAAC01000011">
    <property type="protein sequence ID" value="RDJ12370.1"/>
    <property type="molecule type" value="Genomic_DNA"/>
</dbReference>
<feature type="binding site" evidence="9">
    <location>
        <position position="411"/>
    </location>
    <ligand>
        <name>ATP</name>
        <dbReference type="ChEBI" id="CHEBI:30616"/>
    </ligand>
</feature>
<dbReference type="Proteomes" id="UP000254939">
    <property type="component" value="Unassembled WGS sequence"/>
</dbReference>
<evidence type="ECO:0000256" key="1">
    <source>
        <dbReference type="ARBA" id="ARBA00005190"/>
    </source>
</evidence>
<feature type="binding site" evidence="9">
    <location>
        <position position="12"/>
    </location>
    <ligand>
        <name>ATP</name>
        <dbReference type="ChEBI" id="CHEBI:30616"/>
    </ligand>
</feature>
<reference evidence="13 14" key="1">
    <citation type="submission" date="2017-03" db="EMBL/GenBank/DDBJ databases">
        <title>Genome analysis of Rhizobial strains effectives or ineffectives for nitrogen fixation isolated from bean seeds.</title>
        <authorList>
            <person name="Peralta H."/>
            <person name="Aguilar-Vera A."/>
            <person name="Mora Y."/>
            <person name="Vargas-Lagunas C."/>
            <person name="Girard L."/>
            <person name="Mora J."/>
        </authorList>
    </citation>
    <scope>NUCLEOTIDE SEQUENCE [LARGE SCALE GENOMIC DNA]</scope>
    <source>
        <strain evidence="13 14">CCGM3</strain>
    </source>
</reference>
<feature type="binding site" evidence="9">
    <location>
        <position position="411"/>
    </location>
    <ligand>
        <name>ADP</name>
        <dbReference type="ChEBI" id="CHEBI:456216"/>
    </ligand>
</feature>
<keyword evidence="3 9" id="KW-0808">Transferase</keyword>
<dbReference type="GO" id="GO:0004370">
    <property type="term" value="F:glycerol kinase activity"/>
    <property type="evidence" value="ECO:0007669"/>
    <property type="project" value="UniProtKB-UniRule"/>
</dbReference>
<evidence type="ECO:0000256" key="8">
    <source>
        <dbReference type="ARBA" id="ARBA00052101"/>
    </source>
</evidence>
<dbReference type="PIRSF" id="PIRSF000538">
    <property type="entry name" value="GlpK"/>
    <property type="match status" value="1"/>
</dbReference>
<dbReference type="PANTHER" id="PTHR10196">
    <property type="entry name" value="SUGAR KINASE"/>
    <property type="match status" value="1"/>
</dbReference>
<evidence type="ECO:0000256" key="2">
    <source>
        <dbReference type="ARBA" id="ARBA00009156"/>
    </source>
</evidence>
<dbReference type="InterPro" id="IPR018484">
    <property type="entry name" value="FGGY_N"/>
</dbReference>
<feature type="binding site" evidence="9">
    <location>
        <position position="265"/>
    </location>
    <ligand>
        <name>ADP</name>
        <dbReference type="ChEBI" id="CHEBI:456216"/>
    </ligand>
</feature>
<dbReference type="GO" id="GO:0005524">
    <property type="term" value="F:ATP binding"/>
    <property type="evidence" value="ECO:0007669"/>
    <property type="project" value="UniProtKB-UniRule"/>
</dbReference>
<feature type="binding site" evidence="9">
    <location>
        <position position="243"/>
    </location>
    <ligand>
        <name>sn-glycerol 3-phosphate</name>
        <dbReference type="ChEBI" id="CHEBI:57597"/>
    </ligand>
</feature>
<evidence type="ECO:0000256" key="5">
    <source>
        <dbReference type="ARBA" id="ARBA00022777"/>
    </source>
</evidence>
<comment type="caution">
    <text evidence="9">Lacks conserved residue(s) required for the propagation of feature annotation.</text>
</comment>
<dbReference type="Pfam" id="PF00370">
    <property type="entry name" value="FGGY_N"/>
    <property type="match status" value="1"/>
</dbReference>
<evidence type="ECO:0000259" key="12">
    <source>
        <dbReference type="Pfam" id="PF02782"/>
    </source>
</evidence>
<evidence type="ECO:0000259" key="11">
    <source>
        <dbReference type="Pfam" id="PF00370"/>
    </source>
</evidence>
<evidence type="ECO:0000256" key="10">
    <source>
        <dbReference type="RuleBase" id="RU003733"/>
    </source>
</evidence>
<feature type="domain" description="Carbohydrate kinase FGGY N-terminal" evidence="11">
    <location>
        <begin position="5"/>
        <end position="250"/>
    </location>
</feature>
<protein>
    <recommendedName>
        <fullName evidence="9">Glycerol kinase</fullName>
        <ecNumber evidence="9">2.7.1.30</ecNumber>
    </recommendedName>
    <alternativeName>
        <fullName evidence="9">ATP:glycerol 3-phosphotransferase</fullName>
    </alternativeName>
    <alternativeName>
        <fullName evidence="9">Glycerokinase</fullName>
        <shortName evidence="9">GK</shortName>
    </alternativeName>
</protein>
<feature type="binding site" evidence="9">
    <location>
        <position position="265"/>
    </location>
    <ligand>
        <name>ATP</name>
        <dbReference type="ChEBI" id="CHEBI:30616"/>
    </ligand>
</feature>
<comment type="catalytic activity">
    <reaction evidence="8 9">
        <text>glycerol + ATP = sn-glycerol 3-phosphate + ADP + H(+)</text>
        <dbReference type="Rhea" id="RHEA:21644"/>
        <dbReference type="ChEBI" id="CHEBI:15378"/>
        <dbReference type="ChEBI" id="CHEBI:17754"/>
        <dbReference type="ChEBI" id="CHEBI:30616"/>
        <dbReference type="ChEBI" id="CHEBI:57597"/>
        <dbReference type="ChEBI" id="CHEBI:456216"/>
        <dbReference type="EC" id="2.7.1.30"/>
    </reaction>
</comment>
<dbReference type="HAMAP" id="MF_00186">
    <property type="entry name" value="Glycerol_kin"/>
    <property type="match status" value="1"/>
</dbReference>
<feature type="binding site" evidence="9">
    <location>
        <position position="308"/>
    </location>
    <ligand>
        <name>ADP</name>
        <dbReference type="ChEBI" id="CHEBI:456216"/>
    </ligand>
</feature>
<keyword evidence="6 9" id="KW-0319">Glycerol metabolism</keyword>
<dbReference type="InterPro" id="IPR005999">
    <property type="entry name" value="Glycerol_kin"/>
</dbReference>
<comment type="caution">
    <text evidence="13">The sequence shown here is derived from an EMBL/GenBank/DDBJ whole genome shotgun (WGS) entry which is preliminary data.</text>
</comment>
<feature type="binding site" evidence="9">
    <location>
        <position position="82"/>
    </location>
    <ligand>
        <name>glycerol</name>
        <dbReference type="ChEBI" id="CHEBI:17754"/>
    </ligand>
</feature>
<feature type="binding site" evidence="9">
    <location>
        <position position="134"/>
    </location>
    <ligand>
        <name>glycerol</name>
        <dbReference type="ChEBI" id="CHEBI:17754"/>
    </ligand>
</feature>
<dbReference type="NCBIfam" id="NF000756">
    <property type="entry name" value="PRK00047.1"/>
    <property type="match status" value="1"/>
</dbReference>
<feature type="binding site" evidence="9">
    <location>
        <position position="14"/>
    </location>
    <ligand>
        <name>ATP</name>
        <dbReference type="ChEBI" id="CHEBI:30616"/>
    </ligand>
</feature>
<comment type="function">
    <text evidence="9">Key enzyme in the regulation of glycerol uptake and metabolism. Catalyzes the phosphorylation of glycerol to yield sn-glycerol 3-phosphate.</text>
</comment>
<evidence type="ECO:0000256" key="4">
    <source>
        <dbReference type="ARBA" id="ARBA00022741"/>
    </source>
</evidence>
<dbReference type="InterPro" id="IPR043129">
    <property type="entry name" value="ATPase_NBD"/>
</dbReference>
<keyword evidence="7 9" id="KW-0067">ATP-binding</keyword>
<feature type="binding site" evidence="9">
    <location>
        <position position="82"/>
    </location>
    <ligand>
        <name>sn-glycerol 3-phosphate</name>
        <dbReference type="ChEBI" id="CHEBI:57597"/>
    </ligand>
</feature>
<dbReference type="InterPro" id="IPR018483">
    <property type="entry name" value="Carb_kinase_FGGY_CS"/>
</dbReference>
<evidence type="ECO:0000256" key="7">
    <source>
        <dbReference type="ARBA" id="ARBA00022840"/>
    </source>
</evidence>
<evidence type="ECO:0000256" key="9">
    <source>
        <dbReference type="HAMAP-Rule" id="MF_00186"/>
    </source>
</evidence>
<dbReference type="PANTHER" id="PTHR10196:SF78">
    <property type="entry name" value="GLYCEROL KINASE"/>
    <property type="match status" value="1"/>
</dbReference>
<feature type="domain" description="Carbohydrate kinase FGGY C-terminal" evidence="12">
    <location>
        <begin position="260"/>
        <end position="448"/>
    </location>
</feature>
<feature type="binding site" evidence="9">
    <location>
        <position position="83"/>
    </location>
    <ligand>
        <name>glycerol</name>
        <dbReference type="ChEBI" id="CHEBI:17754"/>
    </ligand>
</feature>
<dbReference type="EC" id="2.7.1.30" evidence="9"/>
<dbReference type="GO" id="GO:0005829">
    <property type="term" value="C:cytosol"/>
    <property type="evidence" value="ECO:0007669"/>
    <property type="project" value="TreeGrafter"/>
</dbReference>
<feature type="binding site" evidence="9">
    <location>
        <position position="243"/>
    </location>
    <ligand>
        <name>glycerol</name>
        <dbReference type="ChEBI" id="CHEBI:17754"/>
    </ligand>
</feature>
<dbReference type="Pfam" id="PF02782">
    <property type="entry name" value="FGGY_C"/>
    <property type="match status" value="1"/>
</dbReference>
<evidence type="ECO:0000313" key="14">
    <source>
        <dbReference type="Proteomes" id="UP000254939"/>
    </source>
</evidence>
<feature type="binding site" evidence="9">
    <location>
        <position position="308"/>
    </location>
    <ligand>
        <name>ATP</name>
        <dbReference type="ChEBI" id="CHEBI:30616"/>
    </ligand>
</feature>
<comment type="similarity">
    <text evidence="2 9 10">Belongs to the FGGY kinase family.</text>
</comment>
<proteinExistence type="inferred from homology"/>